<keyword evidence="5" id="KW-1185">Reference proteome</keyword>
<dbReference type="InterPro" id="IPR011053">
    <property type="entry name" value="Single_hybrid_motif"/>
</dbReference>
<dbReference type="GO" id="GO:0060003">
    <property type="term" value="P:copper ion export"/>
    <property type="evidence" value="ECO:0007669"/>
    <property type="project" value="TreeGrafter"/>
</dbReference>
<dbReference type="PANTHER" id="PTHR30097:SF4">
    <property type="entry name" value="SLR6042 PROTEIN"/>
    <property type="match status" value="1"/>
</dbReference>
<name>A0A9W6IHT6_9PROT</name>
<dbReference type="Gene3D" id="2.40.50.100">
    <property type="match status" value="1"/>
</dbReference>
<dbReference type="PANTHER" id="PTHR30097">
    <property type="entry name" value="CATION EFFLUX SYSTEM PROTEIN CUSB"/>
    <property type="match status" value="1"/>
</dbReference>
<evidence type="ECO:0000259" key="3">
    <source>
        <dbReference type="Pfam" id="PF25975"/>
    </source>
</evidence>
<dbReference type="Pfam" id="PF25975">
    <property type="entry name" value="CzcB_C"/>
    <property type="match status" value="1"/>
</dbReference>
<comment type="caution">
    <text evidence="4">The sequence shown here is derived from an EMBL/GenBank/DDBJ whole genome shotgun (WGS) entry which is preliminary data.</text>
</comment>
<dbReference type="PROSITE" id="PS51257">
    <property type="entry name" value="PROKAR_LIPOPROTEIN"/>
    <property type="match status" value="1"/>
</dbReference>
<dbReference type="GO" id="GO:0046914">
    <property type="term" value="F:transition metal ion binding"/>
    <property type="evidence" value="ECO:0007669"/>
    <property type="project" value="TreeGrafter"/>
</dbReference>
<reference evidence="4" key="1">
    <citation type="journal article" date="2014" name="Int. J. Syst. Evol. Microbiol.">
        <title>Complete genome sequence of Corynebacterium casei LMG S-19264T (=DSM 44701T), isolated from a smear-ripened cheese.</title>
        <authorList>
            <consortium name="US DOE Joint Genome Institute (JGI-PGF)"/>
            <person name="Walter F."/>
            <person name="Albersmeier A."/>
            <person name="Kalinowski J."/>
            <person name="Ruckert C."/>
        </authorList>
    </citation>
    <scope>NUCLEOTIDE SEQUENCE</scope>
    <source>
        <strain evidence="4">VKM B-1513</strain>
    </source>
</reference>
<evidence type="ECO:0000313" key="5">
    <source>
        <dbReference type="Proteomes" id="UP001143486"/>
    </source>
</evidence>
<dbReference type="InterPro" id="IPR058649">
    <property type="entry name" value="CzcB_C"/>
</dbReference>
<organism evidence="4 5">
    <name type="scientific">Maricaulis virginensis</name>
    <dbReference type="NCBI Taxonomy" id="144022"/>
    <lineage>
        <taxon>Bacteria</taxon>
        <taxon>Pseudomonadati</taxon>
        <taxon>Pseudomonadota</taxon>
        <taxon>Alphaproteobacteria</taxon>
        <taxon>Maricaulales</taxon>
        <taxon>Maricaulaceae</taxon>
        <taxon>Maricaulis</taxon>
    </lineage>
</organism>
<feature type="domain" description="CzcB N-terminal" evidence="2">
    <location>
        <begin position="50"/>
        <end position="138"/>
    </location>
</feature>
<proteinExistence type="predicted"/>
<feature type="domain" description="CzcB-like C-terminal circularly permuted SH3-like" evidence="3">
    <location>
        <begin position="345"/>
        <end position="404"/>
    </location>
</feature>
<evidence type="ECO:0000256" key="1">
    <source>
        <dbReference type="ARBA" id="ARBA00022448"/>
    </source>
</evidence>
<dbReference type="Gene3D" id="2.40.30.170">
    <property type="match status" value="1"/>
</dbReference>
<evidence type="ECO:0000259" key="2">
    <source>
        <dbReference type="Pfam" id="PF25971"/>
    </source>
</evidence>
<dbReference type="InterPro" id="IPR058646">
    <property type="entry name" value="CzcB_N"/>
</dbReference>
<dbReference type="InterPro" id="IPR051909">
    <property type="entry name" value="MFP_Cation_Efflux"/>
</dbReference>
<dbReference type="Gene3D" id="2.40.420.20">
    <property type="match status" value="1"/>
</dbReference>
<dbReference type="AlphaFoldDB" id="A0A9W6IHT6"/>
<dbReference type="GO" id="GO:0030288">
    <property type="term" value="C:outer membrane-bounded periplasmic space"/>
    <property type="evidence" value="ECO:0007669"/>
    <property type="project" value="TreeGrafter"/>
</dbReference>
<gene>
    <name evidence="4" type="ORF">GCM10017621_00310</name>
</gene>
<dbReference type="RefSeq" id="WP_271184924.1">
    <property type="nucleotide sequence ID" value="NZ_BSFE01000001.1"/>
</dbReference>
<dbReference type="EMBL" id="BSFE01000001">
    <property type="protein sequence ID" value="GLK50523.1"/>
    <property type="molecule type" value="Genomic_DNA"/>
</dbReference>
<accession>A0A9W6IHT6</accession>
<dbReference type="Proteomes" id="UP001143486">
    <property type="component" value="Unassembled WGS sequence"/>
</dbReference>
<dbReference type="GO" id="GO:0015679">
    <property type="term" value="P:plasma membrane copper ion transport"/>
    <property type="evidence" value="ECO:0007669"/>
    <property type="project" value="TreeGrafter"/>
</dbReference>
<keyword evidence="1" id="KW-0813">Transport</keyword>
<protein>
    <submittedName>
        <fullName evidence="4">Cation efflux system protein</fullName>
    </submittedName>
</protein>
<sequence>MTIRNVFTAALCGSTALVLIACSPSAPEASGGGGHGEAAAEEYERGPHRGRMLRQGDFALELTIFEDGVDPEFRLFPYLNGEPVDPSRVNATIELTRLGGQIDRFAFAPQEDFLRGDGVVTEPHSFDVAVTASMPGVNGRWQYESYEGRTTISAEQAEAGGIAVSITGPATLDETVEVYGEIELMPEGRAELRGWLPGRIVALNASIGDRVEAGQTLARITATDSLQTYSVTSPISGVVVERGATLNGPTGSEPLFVVADPSQLHAELFVYPGDLGSVATGQPVHVSSFDGGRSAESEIEFLSPMIDPASQRAIAHVEIPNENGQWRPGERIRARIEVGEFDVPLAVRTGALQRFRDFTVVYAQVGDTYEVRMLDLGRQTPEWTEVLGGIDPGVTYVSENAFLITADVMKSGASHDH</sequence>
<evidence type="ECO:0000313" key="4">
    <source>
        <dbReference type="EMBL" id="GLK50523.1"/>
    </source>
</evidence>
<dbReference type="SUPFAM" id="SSF51230">
    <property type="entry name" value="Single hybrid motif"/>
    <property type="match status" value="1"/>
</dbReference>
<dbReference type="Pfam" id="PF25971">
    <property type="entry name" value="CzcB_N"/>
    <property type="match status" value="1"/>
</dbReference>
<reference evidence="4" key="2">
    <citation type="submission" date="2023-01" db="EMBL/GenBank/DDBJ databases">
        <authorList>
            <person name="Sun Q."/>
            <person name="Evtushenko L."/>
        </authorList>
    </citation>
    <scope>NUCLEOTIDE SEQUENCE</scope>
    <source>
        <strain evidence="4">VKM B-1513</strain>
    </source>
</reference>